<dbReference type="AlphaFoldDB" id="A0A542XC50"/>
<dbReference type="Gene3D" id="1.10.260.40">
    <property type="entry name" value="lambda repressor-like DNA-binding domains"/>
    <property type="match status" value="1"/>
</dbReference>
<dbReference type="InterPro" id="IPR001387">
    <property type="entry name" value="Cro/C1-type_HTH"/>
</dbReference>
<dbReference type="InterPro" id="IPR027417">
    <property type="entry name" value="P-loop_NTPase"/>
</dbReference>
<dbReference type="Proteomes" id="UP000318336">
    <property type="component" value="Unassembled WGS sequence"/>
</dbReference>
<dbReference type="Gene3D" id="3.40.50.300">
    <property type="entry name" value="P-loop containing nucleotide triphosphate hydrolases"/>
    <property type="match status" value="1"/>
</dbReference>
<dbReference type="Pfam" id="PF13424">
    <property type="entry name" value="TPR_12"/>
    <property type="match status" value="1"/>
</dbReference>
<comment type="caution">
    <text evidence="3">The sequence shown here is derived from an EMBL/GenBank/DDBJ whole genome shotgun (WGS) entry which is preliminary data.</text>
</comment>
<gene>
    <name evidence="3" type="ORF">FB554_1555</name>
</gene>
<dbReference type="Pfam" id="PF13560">
    <property type="entry name" value="HTH_31"/>
    <property type="match status" value="1"/>
</dbReference>
<evidence type="ECO:0000259" key="2">
    <source>
        <dbReference type="PROSITE" id="PS50943"/>
    </source>
</evidence>
<dbReference type="SMART" id="SM00028">
    <property type="entry name" value="TPR"/>
    <property type="match status" value="5"/>
</dbReference>
<dbReference type="EMBL" id="VFOK01000001">
    <property type="protein sequence ID" value="TQL33412.1"/>
    <property type="molecule type" value="Genomic_DNA"/>
</dbReference>
<dbReference type="InterPro" id="IPR010982">
    <property type="entry name" value="Lambda_DNA-bd_dom_sf"/>
</dbReference>
<dbReference type="InterPro" id="IPR019734">
    <property type="entry name" value="TPR_rpt"/>
</dbReference>
<evidence type="ECO:0000313" key="3">
    <source>
        <dbReference type="EMBL" id="TQL33412.1"/>
    </source>
</evidence>
<feature type="domain" description="HTH cro/C1-type" evidence="2">
    <location>
        <begin position="9"/>
        <end position="64"/>
    </location>
</feature>
<dbReference type="OrthoDB" id="7628974at2"/>
<dbReference type="SMART" id="SM00530">
    <property type="entry name" value="HTH_XRE"/>
    <property type="match status" value="1"/>
</dbReference>
<dbReference type="PRINTS" id="PR00364">
    <property type="entry name" value="DISEASERSIST"/>
</dbReference>
<evidence type="ECO:0000313" key="4">
    <source>
        <dbReference type="Proteomes" id="UP000318336"/>
    </source>
</evidence>
<dbReference type="PANTHER" id="PTHR47691">
    <property type="entry name" value="REGULATOR-RELATED"/>
    <property type="match status" value="1"/>
</dbReference>
<keyword evidence="4" id="KW-1185">Reference proteome</keyword>
<protein>
    <submittedName>
        <fullName evidence="3">Tetratricopeptide repeat protein</fullName>
    </submittedName>
</protein>
<dbReference type="RefSeq" id="WP_142005426.1">
    <property type="nucleotide sequence ID" value="NZ_CAJTBP010000001.1"/>
</dbReference>
<proteinExistence type="predicted"/>
<dbReference type="CDD" id="cd00093">
    <property type="entry name" value="HTH_XRE"/>
    <property type="match status" value="1"/>
</dbReference>
<dbReference type="Gene3D" id="1.25.40.10">
    <property type="entry name" value="Tetratricopeptide repeat domain"/>
    <property type="match status" value="1"/>
</dbReference>
<evidence type="ECO:0000256" key="1">
    <source>
        <dbReference type="SAM" id="MobiDB-lite"/>
    </source>
</evidence>
<feature type="region of interest" description="Disordered" evidence="1">
    <location>
        <begin position="70"/>
        <end position="97"/>
    </location>
</feature>
<sequence>MAHEFGPLLRSLRRQAGLTQEQLALASGLSVDGIGALERGHRLRPRRDTISLLVAALGLDQDDAATLQSAAVPPRRKPPRAAERRRVGWTGTPHQLPAAPSVLVGRETLASDIESSLTGPTGRAGARPRVVALTGMGGIGKTALALVVAHRAAPQFPDGQLYLDLRGHGRAAGLSLTDALAHLLTSLGLHADDVPVDEDRALAAYRTRTSGSRLLVVLDNARDAAQVDALLPSGSENAVVVTSRASLGAQLEARQHALSPLPEDVARELLAERVGHQRMSSDEPASRTVIASCAGLPLALRIVAARMQARPQWAVSDVAQRLADRDTRLTELDSQGLAVATSLGDSVDQLRGSPDPTDQDAAELWLTMGVMPAPQVGLSGISHACSWPPDRTERAVERLAEVSLLEEPAPGRFRMHDLVHDLAHRRAGAELGRAEQDVRRRAALAHYVALAWRSRSLVRSTPEGFDDDSITAGMDPECSPRDCLAVIDEESEQLLRLLDEAGDDDKSAELIPLLALGLVSLFVTRVDNTRWADTLAFALDRVPQEATDARVWLLQDLAMAHSGRGQHDLALRSAERAADLAGATGRREAEAAALNACAIALRRLGRLTEALDVCGRALVLFEREGDVRGQAIGLRDMGQLHFQNGDLETGIGFARRSLAIYEQIDVPRGLTMSHLNLGVMLRERGDLTDALHHLALAVSLSRDVGDLALETEALDELGEWHLLAGDAREGITVLRDGLAVIADHGSGQWEASIRRRLAIALESLGRPAEADEQWGAALRICEQRSESDQAAQLRQEWARCRAERAPASRDGT</sequence>
<name>A0A542XC50_9MICO</name>
<dbReference type="PANTHER" id="PTHR47691:SF3">
    <property type="entry name" value="HTH-TYPE TRANSCRIPTIONAL REGULATOR RV0890C-RELATED"/>
    <property type="match status" value="1"/>
</dbReference>
<dbReference type="GO" id="GO:0043531">
    <property type="term" value="F:ADP binding"/>
    <property type="evidence" value="ECO:0007669"/>
    <property type="project" value="InterPro"/>
</dbReference>
<dbReference type="SUPFAM" id="SSF48452">
    <property type="entry name" value="TPR-like"/>
    <property type="match status" value="2"/>
</dbReference>
<dbReference type="InterPro" id="IPR011990">
    <property type="entry name" value="TPR-like_helical_dom_sf"/>
</dbReference>
<organism evidence="3 4">
    <name type="scientific">Barrientosiimonas humi</name>
    <dbReference type="NCBI Taxonomy" id="999931"/>
    <lineage>
        <taxon>Bacteria</taxon>
        <taxon>Bacillati</taxon>
        <taxon>Actinomycetota</taxon>
        <taxon>Actinomycetes</taxon>
        <taxon>Micrococcales</taxon>
        <taxon>Dermacoccaceae</taxon>
        <taxon>Barrientosiimonas</taxon>
    </lineage>
</organism>
<accession>A0A542XC50</accession>
<reference evidence="3 4" key="1">
    <citation type="submission" date="2019-06" db="EMBL/GenBank/DDBJ databases">
        <title>Sequencing the genomes of 1000 actinobacteria strains.</title>
        <authorList>
            <person name="Klenk H.-P."/>
        </authorList>
    </citation>
    <scope>NUCLEOTIDE SEQUENCE [LARGE SCALE GENOMIC DNA]</scope>
    <source>
        <strain evidence="3 4">DSM 24617</strain>
    </source>
</reference>
<dbReference type="SUPFAM" id="SSF47413">
    <property type="entry name" value="lambda repressor-like DNA-binding domains"/>
    <property type="match status" value="1"/>
</dbReference>
<dbReference type="PROSITE" id="PS50943">
    <property type="entry name" value="HTH_CROC1"/>
    <property type="match status" value="1"/>
</dbReference>
<dbReference type="SUPFAM" id="SSF52540">
    <property type="entry name" value="P-loop containing nucleoside triphosphate hydrolases"/>
    <property type="match status" value="1"/>
</dbReference>
<dbReference type="GO" id="GO:0003677">
    <property type="term" value="F:DNA binding"/>
    <property type="evidence" value="ECO:0007669"/>
    <property type="project" value="InterPro"/>
</dbReference>